<feature type="non-terminal residue" evidence="2">
    <location>
        <position position="310"/>
    </location>
</feature>
<accession>A0A6J4HAD4</accession>
<feature type="compositionally biased region" description="Low complexity" evidence="1">
    <location>
        <begin position="274"/>
        <end position="295"/>
    </location>
</feature>
<evidence type="ECO:0000256" key="1">
    <source>
        <dbReference type="SAM" id="MobiDB-lite"/>
    </source>
</evidence>
<proteinExistence type="predicted"/>
<reference evidence="2" key="1">
    <citation type="submission" date="2020-02" db="EMBL/GenBank/DDBJ databases">
        <authorList>
            <person name="Meier V. D."/>
        </authorList>
    </citation>
    <scope>NUCLEOTIDE SEQUENCE</scope>
    <source>
        <strain evidence="2">AVDCRST_MAG04</strain>
    </source>
</reference>
<dbReference type="GO" id="GO:0016491">
    <property type="term" value="F:oxidoreductase activity"/>
    <property type="evidence" value="ECO:0007669"/>
    <property type="project" value="UniProtKB-KW"/>
</dbReference>
<feature type="compositionally biased region" description="Low complexity" evidence="1">
    <location>
        <begin position="225"/>
        <end position="234"/>
    </location>
</feature>
<sequence>EPGAVHRLLHHRFRRRLRAALLARRAAPAWVGRRSALARRGGGRGGAAAHHGGAALLARAPRQPAAGLARAVAMAFLLALARGRRGGADLPAGAAAAARVLVRLAGDRGARGASGGGGRGGHHLLHGDDLRLAGHGAAMAAPAGGAGLLRHGRIQRRRDPGRARGGVGRGALAPRASGARRAGRLRRHRPQTRLLARGGRRDARPDGGERHGPRRHRPGASTRPAAHAAELPAARDGLPRRPEACGAAAGHRAFGRLRRTRRPGGAGARRRSRGGAAARAGGAARPARRAGGAMADVRRGDAHRHALLPL</sequence>
<evidence type="ECO:0000313" key="2">
    <source>
        <dbReference type="EMBL" id="CAA9217679.1"/>
    </source>
</evidence>
<feature type="non-terminal residue" evidence="2">
    <location>
        <position position="1"/>
    </location>
</feature>
<dbReference type="EC" id="1.8.5.3" evidence="2"/>
<organism evidence="2">
    <name type="scientific">uncultured Acetobacteraceae bacterium</name>
    <dbReference type="NCBI Taxonomy" id="169975"/>
    <lineage>
        <taxon>Bacteria</taxon>
        <taxon>Pseudomonadati</taxon>
        <taxon>Pseudomonadota</taxon>
        <taxon>Alphaproteobacteria</taxon>
        <taxon>Acetobacterales</taxon>
        <taxon>Acetobacteraceae</taxon>
        <taxon>environmental samples</taxon>
    </lineage>
</organism>
<feature type="compositionally biased region" description="Basic residues" evidence="1">
    <location>
        <begin position="253"/>
        <end position="273"/>
    </location>
</feature>
<feature type="compositionally biased region" description="Basic residues" evidence="1">
    <location>
        <begin position="181"/>
        <end position="191"/>
    </location>
</feature>
<feature type="compositionally biased region" description="Basic and acidic residues" evidence="1">
    <location>
        <begin position="199"/>
        <end position="211"/>
    </location>
</feature>
<name>A0A6J4HAD4_9PROT</name>
<protein>
    <submittedName>
        <fullName evidence="2">Anaerobic dimethyl sulfoxide reductase chain C, anchor subunit</fullName>
        <ecNumber evidence="2">1.8.5.3</ecNumber>
    </submittedName>
</protein>
<dbReference type="AlphaFoldDB" id="A0A6J4HAD4"/>
<dbReference type="EMBL" id="CADCTL010000034">
    <property type="protein sequence ID" value="CAA9217679.1"/>
    <property type="molecule type" value="Genomic_DNA"/>
</dbReference>
<feature type="region of interest" description="Disordered" evidence="1">
    <location>
        <begin position="148"/>
        <end position="298"/>
    </location>
</feature>
<keyword evidence="2" id="KW-0560">Oxidoreductase</keyword>
<gene>
    <name evidence="2" type="ORF">AVDCRST_MAG04-480</name>
</gene>
<feature type="compositionally biased region" description="Low complexity" evidence="1">
    <location>
        <begin position="170"/>
        <end position="180"/>
    </location>
</feature>